<feature type="compositionally biased region" description="Low complexity" evidence="1">
    <location>
        <begin position="1"/>
        <end position="39"/>
    </location>
</feature>
<dbReference type="EMBL" id="CP034550">
    <property type="protein sequence ID" value="QFZ17814.1"/>
    <property type="molecule type" value="Genomic_DNA"/>
</dbReference>
<proteinExistence type="predicted"/>
<dbReference type="RefSeq" id="WP_051766896.1">
    <property type="nucleotide sequence ID" value="NZ_CP034550.1"/>
</dbReference>
<feature type="transmembrane region" description="Helical" evidence="2">
    <location>
        <begin position="361"/>
        <end position="385"/>
    </location>
</feature>
<protein>
    <recommendedName>
        <fullName evidence="5">M50 family peptidase</fullName>
    </recommendedName>
</protein>
<feature type="region of interest" description="Disordered" evidence="1">
    <location>
        <begin position="1"/>
        <end position="42"/>
    </location>
</feature>
<gene>
    <name evidence="3" type="ORF">EKG83_10265</name>
</gene>
<feature type="transmembrane region" description="Helical" evidence="2">
    <location>
        <begin position="167"/>
        <end position="186"/>
    </location>
</feature>
<feature type="compositionally biased region" description="Pro residues" evidence="1">
    <location>
        <begin position="735"/>
        <end position="747"/>
    </location>
</feature>
<feature type="transmembrane region" description="Helical" evidence="2">
    <location>
        <begin position="271"/>
        <end position="299"/>
    </location>
</feature>
<name>A0A5Q0GWD0_SACSY</name>
<dbReference type="AlphaFoldDB" id="A0A5Q0GWD0"/>
<feature type="transmembrane region" description="Helical" evidence="2">
    <location>
        <begin position="206"/>
        <end position="224"/>
    </location>
</feature>
<evidence type="ECO:0008006" key="5">
    <source>
        <dbReference type="Google" id="ProtNLM"/>
    </source>
</evidence>
<reference evidence="4" key="1">
    <citation type="journal article" date="2021" name="Curr. Microbiol.">
        <title>Complete genome of nocamycin-producing strain Saccharothrix syringae NRRL B-16468 reveals the biosynthetic potential for secondary metabolites.</title>
        <authorList>
            <person name="Mo X."/>
            <person name="Yang S."/>
        </authorList>
    </citation>
    <scope>NUCLEOTIDE SEQUENCE [LARGE SCALE GENOMIC DNA]</scope>
    <source>
        <strain evidence="4">ATCC 51364 / DSM 43886 / JCM 6844 / KCTC 9398 / NBRC 14523 / NRRL B-16468 / INA 2240</strain>
    </source>
</reference>
<feature type="transmembrane region" description="Helical" evidence="2">
    <location>
        <begin position="231"/>
        <end position="251"/>
    </location>
</feature>
<sequence>MSVTSGPGTSPGRGTAVPRPGGADPTTPDPTTADPGGADVPHLADGVELIGEVPGSGHRRPPALVRRGDGQVVQLTPLLYRVLAAVDGQRDYERIAAVVGASVGRHVTASDVRLLVEDKLAPLGLLRGADGAQPRAAKAGPLLGLRLRCVVSRPEVTRRVTAPFARLFHPFAVVAFVLAFAVVSFRVLFEVGLAGATRHAFERPELLLLVFAVTIVSAGFHEFGHAAAARYGGATPGAMGFGLYLLWPVFYTDVTDSYRLGRAGRLRTDLGGLYFNAIVAVATYGAWLASGWDALLLVVATQLVQMVRQLTPVVRFDGYHVLADLTGVPDLFRHVKPTLAGLLPHRWGSPESKVLKPWARVVVTTWVLLVVPLLVLSTALVVIALPRIVGTAWHQVAERWRSAGADLGEGDLASLLLRLLSIAAITLPLVGLGYLLVRLVGRAVARVRGATGGKPAHRLVAGVVAVAVVLGLAWAWWPEPDRYRPIRPGERGTVADVVRNARSTPPVVPDGVAQATPDAAVRTVWPAGTALPTRDRPALAMVLVPVEQPAGTDAPTWVFPFDRPEAPGPGDNQALAVNTTDGGVRYEVSFALVWVTDGVVDNRNEAYALASCRGCTTVAVAFQVVLVVGRANVVVPENAAVAVNHSCVDCLTYALASQLVVSLPDGLSARATAELAEVWARLADLARNLRGMSAQQVQAALEGVKSDILDVLGEEGAAIGTPTPTGAPGTTATSPPQPPQPPSPAPTVPGSTTAGSTAPAPSATSTAPTTGTTAPDPTTSAPSPSGGTTVPPPE</sequence>
<evidence type="ECO:0000313" key="3">
    <source>
        <dbReference type="EMBL" id="QFZ17814.1"/>
    </source>
</evidence>
<keyword evidence="2" id="KW-0472">Membrane</keyword>
<feature type="compositionally biased region" description="Low complexity" evidence="1">
    <location>
        <begin position="748"/>
        <end position="794"/>
    </location>
</feature>
<dbReference type="OrthoDB" id="4640801at2"/>
<dbReference type="Proteomes" id="UP000325787">
    <property type="component" value="Chromosome"/>
</dbReference>
<accession>A0A5Q0GWD0</accession>
<evidence type="ECO:0000256" key="1">
    <source>
        <dbReference type="SAM" id="MobiDB-lite"/>
    </source>
</evidence>
<feature type="compositionally biased region" description="Low complexity" evidence="1">
    <location>
        <begin position="717"/>
        <end position="734"/>
    </location>
</feature>
<feature type="transmembrane region" description="Helical" evidence="2">
    <location>
        <begin position="458"/>
        <end position="477"/>
    </location>
</feature>
<evidence type="ECO:0000313" key="4">
    <source>
        <dbReference type="Proteomes" id="UP000325787"/>
    </source>
</evidence>
<organism evidence="3 4">
    <name type="scientific">Saccharothrix syringae</name>
    <name type="common">Nocardiopsis syringae</name>
    <dbReference type="NCBI Taxonomy" id="103733"/>
    <lineage>
        <taxon>Bacteria</taxon>
        <taxon>Bacillati</taxon>
        <taxon>Actinomycetota</taxon>
        <taxon>Actinomycetes</taxon>
        <taxon>Pseudonocardiales</taxon>
        <taxon>Pseudonocardiaceae</taxon>
        <taxon>Saccharothrix</taxon>
    </lineage>
</organism>
<evidence type="ECO:0000256" key="2">
    <source>
        <dbReference type="SAM" id="Phobius"/>
    </source>
</evidence>
<keyword evidence="2" id="KW-0812">Transmembrane</keyword>
<keyword evidence="4" id="KW-1185">Reference proteome</keyword>
<dbReference type="KEGG" id="ssyi:EKG83_10265"/>
<feature type="transmembrane region" description="Helical" evidence="2">
    <location>
        <begin position="415"/>
        <end position="437"/>
    </location>
</feature>
<feature type="region of interest" description="Disordered" evidence="1">
    <location>
        <begin position="717"/>
        <end position="794"/>
    </location>
</feature>
<keyword evidence="2" id="KW-1133">Transmembrane helix</keyword>